<evidence type="ECO:0000313" key="4">
    <source>
        <dbReference type="Proteomes" id="UP001595872"/>
    </source>
</evidence>
<reference evidence="4" key="1">
    <citation type="journal article" date="2019" name="Int. J. Syst. Evol. Microbiol.">
        <title>The Global Catalogue of Microorganisms (GCM) 10K type strain sequencing project: providing services to taxonomists for standard genome sequencing and annotation.</title>
        <authorList>
            <consortium name="The Broad Institute Genomics Platform"/>
            <consortium name="The Broad Institute Genome Sequencing Center for Infectious Disease"/>
            <person name="Wu L."/>
            <person name="Ma J."/>
        </authorList>
    </citation>
    <scope>NUCLEOTIDE SEQUENCE [LARGE SCALE GENOMIC DNA]</scope>
    <source>
        <strain evidence="4">KLKA75</strain>
    </source>
</reference>
<comment type="caution">
    <text evidence="3">The sequence shown here is derived from an EMBL/GenBank/DDBJ whole genome shotgun (WGS) entry which is preliminary data.</text>
</comment>
<evidence type="ECO:0000256" key="1">
    <source>
        <dbReference type="SAM" id="MobiDB-lite"/>
    </source>
</evidence>
<feature type="domain" description="DUF397" evidence="2">
    <location>
        <begin position="6"/>
        <end position="58"/>
    </location>
</feature>
<sequence>MDVTTLQWRKSSRSHDDGDHCVELADASTGVAIRDSKNPDGGHVTVERAAFCVVLEQIKSLKRQ</sequence>
<gene>
    <name evidence="3" type="ORF">ACFPCY_30120</name>
</gene>
<name>A0ABV9U720_9ACTN</name>
<protein>
    <submittedName>
        <fullName evidence="3">DUF397 domain-containing protein</fullName>
    </submittedName>
</protein>
<dbReference type="EMBL" id="JBHSIT010000009">
    <property type="protein sequence ID" value="MFC4911594.1"/>
    <property type="molecule type" value="Genomic_DNA"/>
</dbReference>
<feature type="region of interest" description="Disordered" evidence="1">
    <location>
        <begin position="1"/>
        <end position="20"/>
    </location>
</feature>
<evidence type="ECO:0000259" key="2">
    <source>
        <dbReference type="Pfam" id="PF04149"/>
    </source>
</evidence>
<dbReference type="InterPro" id="IPR007278">
    <property type="entry name" value="DUF397"/>
</dbReference>
<dbReference type="RefSeq" id="WP_378260649.1">
    <property type="nucleotide sequence ID" value="NZ_JBHSIT010000009.1"/>
</dbReference>
<dbReference type="Proteomes" id="UP001595872">
    <property type="component" value="Unassembled WGS sequence"/>
</dbReference>
<proteinExistence type="predicted"/>
<evidence type="ECO:0000313" key="3">
    <source>
        <dbReference type="EMBL" id="MFC4911594.1"/>
    </source>
</evidence>
<keyword evidence="4" id="KW-1185">Reference proteome</keyword>
<organism evidence="3 4">
    <name type="scientific">Actinomadura gamaensis</name>
    <dbReference type="NCBI Taxonomy" id="1763541"/>
    <lineage>
        <taxon>Bacteria</taxon>
        <taxon>Bacillati</taxon>
        <taxon>Actinomycetota</taxon>
        <taxon>Actinomycetes</taxon>
        <taxon>Streptosporangiales</taxon>
        <taxon>Thermomonosporaceae</taxon>
        <taxon>Actinomadura</taxon>
    </lineage>
</organism>
<accession>A0ABV9U720</accession>
<dbReference type="Pfam" id="PF04149">
    <property type="entry name" value="DUF397"/>
    <property type="match status" value="1"/>
</dbReference>